<dbReference type="KEGG" id="mlut:JET14_21050"/>
<name>A0A7T7KNU6_9HYPH</name>
<dbReference type="AlphaFoldDB" id="A0A7T7KNU6"/>
<keyword evidence="1" id="KW-0614">Plasmid</keyword>
<evidence type="ECO:0008006" key="3">
    <source>
        <dbReference type="Google" id="ProtNLM"/>
    </source>
</evidence>
<organism evidence="1 2">
    <name type="scientific">Martelella lutilitoris</name>
    <dbReference type="NCBI Taxonomy" id="2583532"/>
    <lineage>
        <taxon>Bacteria</taxon>
        <taxon>Pseudomonadati</taxon>
        <taxon>Pseudomonadota</taxon>
        <taxon>Alphaproteobacteria</taxon>
        <taxon>Hyphomicrobiales</taxon>
        <taxon>Aurantimonadaceae</taxon>
        <taxon>Martelella</taxon>
    </lineage>
</organism>
<reference evidence="1 2" key="1">
    <citation type="submission" date="2020-12" db="EMBL/GenBank/DDBJ databases">
        <authorList>
            <person name="Zheng R.K."/>
            <person name="Sun C.M."/>
        </authorList>
    </citation>
    <scope>NUCLEOTIDE SEQUENCE [LARGE SCALE GENOMIC DNA]</scope>
    <source>
        <strain evidence="1 2">ZRK001</strain>
        <plasmid evidence="1 2">plas-001</plasmid>
    </source>
</reference>
<dbReference type="Proteomes" id="UP000596083">
    <property type="component" value="Plasmid plas-001"/>
</dbReference>
<dbReference type="RefSeq" id="WP_200338290.1">
    <property type="nucleotide sequence ID" value="NZ_CP066787.1"/>
</dbReference>
<sequence>MRKQKADLSYCYEEVCAHYYMTLTRKPATALQENGSIEDLHGHLQNPI</sequence>
<protein>
    <recommendedName>
        <fullName evidence="3">Transposase</fullName>
    </recommendedName>
</protein>
<geneLocation type="plasmid" evidence="1 2">
    <name>plas-001</name>
</geneLocation>
<proteinExistence type="predicted"/>
<accession>A0A7T7KNU6</accession>
<evidence type="ECO:0000313" key="2">
    <source>
        <dbReference type="Proteomes" id="UP000596083"/>
    </source>
</evidence>
<dbReference type="EMBL" id="CP066787">
    <property type="protein sequence ID" value="QQM32928.1"/>
    <property type="molecule type" value="Genomic_DNA"/>
</dbReference>
<gene>
    <name evidence="1" type="ORF">JET14_21050</name>
</gene>
<evidence type="ECO:0000313" key="1">
    <source>
        <dbReference type="EMBL" id="QQM32928.1"/>
    </source>
</evidence>